<sequence>NVEDTNIKSEPNLKESTMNLMEQQSTDEQSSSLFDEVMQAFTEIYSETESMSLSEDNLLTRSTSPQSPVVDSNIPA</sequence>
<evidence type="ECO:0000313" key="3">
    <source>
        <dbReference type="Proteomes" id="UP000663881"/>
    </source>
</evidence>
<dbReference type="EMBL" id="CAJOAY010028188">
    <property type="protein sequence ID" value="CAF4404013.1"/>
    <property type="molecule type" value="Genomic_DNA"/>
</dbReference>
<accession>A0A820PFJ1</accession>
<gene>
    <name evidence="2" type="ORF">OKA104_LOCUS51558</name>
</gene>
<evidence type="ECO:0000313" key="2">
    <source>
        <dbReference type="EMBL" id="CAF4404013.1"/>
    </source>
</evidence>
<reference evidence="2" key="1">
    <citation type="submission" date="2021-02" db="EMBL/GenBank/DDBJ databases">
        <authorList>
            <person name="Nowell W R."/>
        </authorList>
    </citation>
    <scope>NUCLEOTIDE SEQUENCE</scope>
</reference>
<feature type="compositionally biased region" description="Polar residues" evidence="1">
    <location>
        <begin position="14"/>
        <end position="31"/>
    </location>
</feature>
<dbReference type="AlphaFoldDB" id="A0A820PFJ1"/>
<protein>
    <submittedName>
        <fullName evidence="2">Uncharacterized protein</fullName>
    </submittedName>
</protein>
<proteinExistence type="predicted"/>
<evidence type="ECO:0000256" key="1">
    <source>
        <dbReference type="SAM" id="MobiDB-lite"/>
    </source>
</evidence>
<feature type="compositionally biased region" description="Basic and acidic residues" evidence="1">
    <location>
        <begin position="1"/>
        <end position="13"/>
    </location>
</feature>
<feature type="region of interest" description="Disordered" evidence="1">
    <location>
        <begin position="1"/>
        <end position="31"/>
    </location>
</feature>
<organism evidence="2 3">
    <name type="scientific">Adineta steineri</name>
    <dbReference type="NCBI Taxonomy" id="433720"/>
    <lineage>
        <taxon>Eukaryota</taxon>
        <taxon>Metazoa</taxon>
        <taxon>Spiralia</taxon>
        <taxon>Gnathifera</taxon>
        <taxon>Rotifera</taxon>
        <taxon>Eurotatoria</taxon>
        <taxon>Bdelloidea</taxon>
        <taxon>Adinetida</taxon>
        <taxon>Adinetidae</taxon>
        <taxon>Adineta</taxon>
    </lineage>
</organism>
<feature type="region of interest" description="Disordered" evidence="1">
    <location>
        <begin position="52"/>
        <end position="76"/>
    </location>
</feature>
<comment type="caution">
    <text evidence="2">The sequence shown here is derived from an EMBL/GenBank/DDBJ whole genome shotgun (WGS) entry which is preliminary data.</text>
</comment>
<dbReference type="Proteomes" id="UP000663881">
    <property type="component" value="Unassembled WGS sequence"/>
</dbReference>
<feature type="non-terminal residue" evidence="2">
    <location>
        <position position="1"/>
    </location>
</feature>
<name>A0A820PFJ1_9BILA</name>